<dbReference type="NCBIfam" id="NF008953">
    <property type="entry name" value="PRK12295.1-6"/>
    <property type="match status" value="1"/>
</dbReference>
<dbReference type="GO" id="GO:0016757">
    <property type="term" value="F:glycosyltransferase activity"/>
    <property type="evidence" value="ECO:0007669"/>
    <property type="project" value="UniProtKB-KW"/>
</dbReference>
<feature type="binding site" evidence="2">
    <location>
        <position position="91"/>
    </location>
    <ligand>
        <name>L-histidine</name>
        <dbReference type="ChEBI" id="CHEBI:57595"/>
    </ligand>
</feature>
<dbReference type="PANTHER" id="PTHR43707:SF1">
    <property type="entry name" value="HISTIDINE--TRNA LIGASE, MITOCHONDRIAL-RELATED"/>
    <property type="match status" value="1"/>
</dbReference>
<dbReference type="Gene3D" id="3.30.930.10">
    <property type="entry name" value="Bira Bifunctional Protein, Domain 2"/>
    <property type="match status" value="1"/>
</dbReference>
<name>A0A838XQK4_9HYPH</name>
<dbReference type="AlphaFoldDB" id="A0A838XQK4"/>
<feature type="binding site" evidence="2">
    <location>
        <begin position="318"/>
        <end position="319"/>
    </location>
    <ligand>
        <name>L-histidine</name>
        <dbReference type="ChEBI" id="CHEBI:57595"/>
    </ligand>
</feature>
<keyword evidence="4" id="KW-0808">Transferase</keyword>
<feature type="domain" description="Class II Histidinyl-tRNA synthetase (HisRS)-like catalytic core" evidence="3">
    <location>
        <begin position="238"/>
        <end position="368"/>
    </location>
</feature>
<dbReference type="SUPFAM" id="SSF55681">
    <property type="entry name" value="Class II aaRS and biotin synthetases"/>
    <property type="match status" value="1"/>
</dbReference>
<dbReference type="Proteomes" id="UP000559404">
    <property type="component" value="Unassembled WGS sequence"/>
</dbReference>
<sequence>MSETRTRTDGLRKLFAQTDYTPVEPAILQPSRVFLDLIGEDIRGRMYLSADQAGEELCLRPDYTIPVCRQHISDGDPARAGRYSYCGKVFRQRPEGTGEFLQAGVECLGRTDLETADADIFALALTALDRLGVADPMIQIGDEALFRAVLDGLGLPAAWHRRLGDLFGERAELDQAIERMRGGAHDTAPAAPALARALDGLDPEAARGAVAELLALTGLRPIGGRSTEDIAERMLEQAALASHDVTTDRAADVLSRFLDISGTPEEALAALERFAADTGLDLAAPLARFRDRLAALDARGIALDGLRFSADFGRRLDYYTGFVFEIHSRSNPEAGQLIGGGRYDKLLALLGAGAHVPATGFSIWLDRL</sequence>
<keyword evidence="5" id="KW-1185">Reference proteome</keyword>
<dbReference type="GO" id="GO:0004821">
    <property type="term" value="F:histidine-tRNA ligase activity"/>
    <property type="evidence" value="ECO:0007669"/>
    <property type="project" value="TreeGrafter"/>
</dbReference>
<evidence type="ECO:0000313" key="4">
    <source>
        <dbReference type="EMBL" id="MBA4612067.1"/>
    </source>
</evidence>
<reference evidence="4 5" key="2">
    <citation type="submission" date="2020-08" db="EMBL/GenBank/DDBJ databases">
        <title>Stappia taiwanensis sp. nov., isolated from a coastal thermal spring.</title>
        <authorList>
            <person name="Kampfer P."/>
        </authorList>
    </citation>
    <scope>NUCLEOTIDE SEQUENCE [LARGE SCALE GENOMIC DNA]</scope>
    <source>
        <strain evidence="4 5">DSM 23284</strain>
    </source>
</reference>
<comment type="caution">
    <text evidence="4">The sequence shown here is derived from an EMBL/GenBank/DDBJ whole genome shotgun (WGS) entry which is preliminary data.</text>
</comment>
<accession>A0A838XQK4</accession>
<evidence type="ECO:0000256" key="1">
    <source>
        <dbReference type="ARBA" id="ARBA00023102"/>
    </source>
</evidence>
<evidence type="ECO:0000259" key="3">
    <source>
        <dbReference type="Pfam" id="PF13393"/>
    </source>
</evidence>
<dbReference type="GO" id="GO:0006427">
    <property type="term" value="P:histidyl-tRNA aminoacylation"/>
    <property type="evidence" value="ECO:0007669"/>
    <property type="project" value="TreeGrafter"/>
</dbReference>
<dbReference type="PANTHER" id="PTHR43707">
    <property type="entry name" value="HISTIDYL-TRNA SYNTHETASE"/>
    <property type="match status" value="1"/>
</dbReference>
<dbReference type="EMBL" id="JACEON010000008">
    <property type="protein sequence ID" value="MBA4612067.1"/>
    <property type="molecule type" value="Genomic_DNA"/>
</dbReference>
<evidence type="ECO:0000256" key="2">
    <source>
        <dbReference type="PIRSR" id="PIRSR001549-1"/>
    </source>
</evidence>
<keyword evidence="1" id="KW-0028">Amino-acid biosynthesis</keyword>
<dbReference type="InterPro" id="IPR045864">
    <property type="entry name" value="aa-tRNA-synth_II/BPL/LPL"/>
</dbReference>
<feature type="binding site" evidence="2">
    <location>
        <begin position="62"/>
        <end position="64"/>
    </location>
    <ligand>
        <name>L-histidine</name>
        <dbReference type="ChEBI" id="CHEBI:57595"/>
    </ligand>
</feature>
<feature type="binding site" evidence="2">
    <location>
        <position position="106"/>
    </location>
    <ligand>
        <name>L-histidine</name>
        <dbReference type="ChEBI" id="CHEBI:57595"/>
    </ligand>
</feature>
<dbReference type="RefSeq" id="WP_181760259.1">
    <property type="nucleotide sequence ID" value="NZ_BMCR01000003.1"/>
</dbReference>
<feature type="domain" description="Class II Histidinyl-tRNA synthetase (HisRS)-like catalytic core" evidence="3">
    <location>
        <begin position="10"/>
        <end position="194"/>
    </location>
</feature>
<dbReference type="Pfam" id="PF13393">
    <property type="entry name" value="tRNA-synt_His"/>
    <property type="match status" value="2"/>
</dbReference>
<dbReference type="InterPro" id="IPR004516">
    <property type="entry name" value="HisRS/HisZ"/>
</dbReference>
<dbReference type="GO" id="GO:0005737">
    <property type="term" value="C:cytoplasm"/>
    <property type="evidence" value="ECO:0007669"/>
    <property type="project" value="InterPro"/>
</dbReference>
<proteinExistence type="predicted"/>
<dbReference type="InterPro" id="IPR041715">
    <property type="entry name" value="HisRS-like_core"/>
</dbReference>
<feature type="binding site" evidence="2">
    <location>
        <position position="102"/>
    </location>
    <ligand>
        <name>L-histidine</name>
        <dbReference type="ChEBI" id="CHEBI:57595"/>
    </ligand>
</feature>
<dbReference type="GO" id="GO:0000105">
    <property type="term" value="P:L-histidine biosynthetic process"/>
    <property type="evidence" value="ECO:0007669"/>
    <property type="project" value="UniProtKB-KW"/>
</dbReference>
<evidence type="ECO:0000313" key="5">
    <source>
        <dbReference type="Proteomes" id="UP000559404"/>
    </source>
</evidence>
<feature type="binding site" evidence="2">
    <location>
        <position position="314"/>
    </location>
    <ligand>
        <name>L-histidine</name>
        <dbReference type="ChEBI" id="CHEBI:57595"/>
    </ligand>
</feature>
<protein>
    <submittedName>
        <fullName evidence="4">ATP phosphoribosyltransferase regulatory subunit</fullName>
    </submittedName>
</protein>
<keyword evidence="1" id="KW-0368">Histidine biosynthesis</keyword>
<keyword evidence="4" id="KW-0328">Glycosyltransferase</keyword>
<dbReference type="PIRSF" id="PIRSF001549">
    <property type="entry name" value="His-tRNA_synth"/>
    <property type="match status" value="1"/>
</dbReference>
<reference evidence="4 5" key="1">
    <citation type="submission" date="2020-07" db="EMBL/GenBank/DDBJ databases">
        <authorList>
            <person name="Li M."/>
        </authorList>
    </citation>
    <scope>NUCLEOTIDE SEQUENCE [LARGE SCALE GENOMIC DNA]</scope>
    <source>
        <strain evidence="4 5">DSM 23284</strain>
    </source>
</reference>
<organism evidence="4 5">
    <name type="scientific">Stappia taiwanensis</name>
    <dbReference type="NCBI Taxonomy" id="992267"/>
    <lineage>
        <taxon>Bacteria</taxon>
        <taxon>Pseudomonadati</taxon>
        <taxon>Pseudomonadota</taxon>
        <taxon>Alphaproteobacteria</taxon>
        <taxon>Hyphomicrobiales</taxon>
        <taxon>Stappiaceae</taxon>
        <taxon>Stappia</taxon>
    </lineage>
</organism>
<gene>
    <name evidence="4" type="ORF">H1W37_10410</name>
</gene>